<dbReference type="OrthoDB" id="9811239at2"/>
<dbReference type="Pfam" id="PF13439">
    <property type="entry name" value="Glyco_transf_4"/>
    <property type="match status" value="1"/>
</dbReference>
<evidence type="ECO:0000259" key="1">
    <source>
        <dbReference type="Pfam" id="PF00534"/>
    </source>
</evidence>
<dbReference type="InterPro" id="IPR028098">
    <property type="entry name" value="Glyco_trans_4-like_N"/>
</dbReference>
<dbReference type="GO" id="GO:0016757">
    <property type="term" value="F:glycosyltransferase activity"/>
    <property type="evidence" value="ECO:0007669"/>
    <property type="project" value="InterPro"/>
</dbReference>
<keyword evidence="4" id="KW-1185">Reference proteome</keyword>
<proteinExistence type="predicted"/>
<reference evidence="3 4" key="1">
    <citation type="submission" date="2018-03" db="EMBL/GenBank/DDBJ databases">
        <title>Genomic Encyclopedia of Archaeal and Bacterial Type Strains, Phase II (KMG-II): from individual species to whole genera.</title>
        <authorList>
            <person name="Goeker M."/>
        </authorList>
    </citation>
    <scope>NUCLEOTIDE SEQUENCE [LARGE SCALE GENOMIC DNA]</scope>
    <source>
        <strain evidence="3 4">DSM 28354</strain>
    </source>
</reference>
<keyword evidence="3" id="KW-0808">Transferase</keyword>
<dbReference type="AlphaFoldDB" id="A0A2T0SW68"/>
<dbReference type="PANTHER" id="PTHR12526">
    <property type="entry name" value="GLYCOSYLTRANSFERASE"/>
    <property type="match status" value="1"/>
</dbReference>
<dbReference type="InterPro" id="IPR001296">
    <property type="entry name" value="Glyco_trans_1"/>
</dbReference>
<protein>
    <submittedName>
        <fullName evidence="3">Glycosyltransferase involved in cell wall biosynthesis</fullName>
    </submittedName>
</protein>
<dbReference type="EMBL" id="PVTE01000010">
    <property type="protein sequence ID" value="PRY37658.1"/>
    <property type="molecule type" value="Genomic_DNA"/>
</dbReference>
<accession>A0A2T0SW68</accession>
<dbReference type="Proteomes" id="UP000238375">
    <property type="component" value="Unassembled WGS sequence"/>
</dbReference>
<gene>
    <name evidence="3" type="ORF">CLV58_110128</name>
</gene>
<feature type="domain" description="Glycosyltransferase subfamily 4-like N-terminal" evidence="2">
    <location>
        <begin position="38"/>
        <end position="200"/>
    </location>
</feature>
<evidence type="ECO:0000313" key="3">
    <source>
        <dbReference type="EMBL" id="PRY37658.1"/>
    </source>
</evidence>
<dbReference type="RefSeq" id="WP_106138378.1">
    <property type="nucleotide sequence ID" value="NZ_PVTE01000010.1"/>
</dbReference>
<dbReference type="Gene3D" id="3.40.50.2000">
    <property type="entry name" value="Glycogen Phosphorylase B"/>
    <property type="match status" value="2"/>
</dbReference>
<dbReference type="SUPFAM" id="SSF53756">
    <property type="entry name" value="UDP-Glycosyltransferase/glycogen phosphorylase"/>
    <property type="match status" value="1"/>
</dbReference>
<dbReference type="Pfam" id="PF00534">
    <property type="entry name" value="Glycos_transf_1"/>
    <property type="match status" value="1"/>
</dbReference>
<dbReference type="CDD" id="cd03801">
    <property type="entry name" value="GT4_PimA-like"/>
    <property type="match status" value="1"/>
</dbReference>
<sequence length="400" mass="44268">MHIAIAAPIATADLLVDLDPAVRRSFPEGRAEAPLISHLILELLRQGHRVLAITTDRNLDDDQPPFVYEQGQLTYVVAPSRQRIFRPNGKRPGRTADFFRVERKHILAILRQYKPEVVHAHWTYEFAMAAMAYDPDALITVHDNARLILKYIPTLERLFMLGMARYVFRKGRRFTAVSPYTAQSVQPWTSARIQVVPNPVMMPNLDEVVRPAHPVIAMAVNGWALHKNLETALLAFKTIQQQHPDAVLAGYGTAFEPGKQADDFCQKHAITNVQFLGLTPHQAMLQGMAQSDLVLHTSIEESFGMVPAEAMACGVPVVAGQRSGAVPWVVGEGGLLVDVMDASAIAAAVDRLLTNRPLAQSIARKAQASVADRFNLTQVTAQYMALYEQSLHPDRRPVAA</sequence>
<evidence type="ECO:0000259" key="2">
    <source>
        <dbReference type="Pfam" id="PF13439"/>
    </source>
</evidence>
<name>A0A2T0SW68_9BACT</name>
<feature type="domain" description="Glycosyl transferase family 1" evidence="1">
    <location>
        <begin position="218"/>
        <end position="367"/>
    </location>
</feature>
<comment type="caution">
    <text evidence="3">The sequence shown here is derived from an EMBL/GenBank/DDBJ whole genome shotgun (WGS) entry which is preliminary data.</text>
</comment>
<organism evidence="3 4">
    <name type="scientific">Spirosoma oryzae</name>
    <dbReference type="NCBI Taxonomy" id="1469603"/>
    <lineage>
        <taxon>Bacteria</taxon>
        <taxon>Pseudomonadati</taxon>
        <taxon>Bacteroidota</taxon>
        <taxon>Cytophagia</taxon>
        <taxon>Cytophagales</taxon>
        <taxon>Cytophagaceae</taxon>
        <taxon>Spirosoma</taxon>
    </lineage>
</organism>
<evidence type="ECO:0000313" key="4">
    <source>
        <dbReference type="Proteomes" id="UP000238375"/>
    </source>
</evidence>